<evidence type="ECO:0000256" key="1">
    <source>
        <dbReference type="ARBA" id="ARBA00004123"/>
    </source>
</evidence>
<organism evidence="7 8">
    <name type="scientific">Monilinia fructigena</name>
    <dbReference type="NCBI Taxonomy" id="38457"/>
    <lineage>
        <taxon>Eukaryota</taxon>
        <taxon>Fungi</taxon>
        <taxon>Dikarya</taxon>
        <taxon>Ascomycota</taxon>
        <taxon>Pezizomycotina</taxon>
        <taxon>Leotiomycetes</taxon>
        <taxon>Helotiales</taxon>
        <taxon>Sclerotiniaceae</taxon>
        <taxon>Monilinia</taxon>
    </lineage>
</organism>
<proteinExistence type="predicted"/>
<evidence type="ECO:0000256" key="2">
    <source>
        <dbReference type="ARBA" id="ARBA00022574"/>
    </source>
</evidence>
<dbReference type="Gene3D" id="2.130.10.10">
    <property type="entry name" value="YVTN repeat-like/Quinoprotein amine dehydrogenase"/>
    <property type="match status" value="1"/>
</dbReference>
<keyword evidence="2 5" id="KW-0853">WD repeat</keyword>
<evidence type="ECO:0000256" key="3">
    <source>
        <dbReference type="ARBA" id="ARBA00022737"/>
    </source>
</evidence>
<name>A0A395IK77_9HELO</name>
<dbReference type="GO" id="GO:0034967">
    <property type="term" value="C:Set3 complex"/>
    <property type="evidence" value="ECO:0007669"/>
    <property type="project" value="TreeGrafter"/>
</dbReference>
<feature type="repeat" description="WD" evidence="5">
    <location>
        <begin position="227"/>
        <end position="259"/>
    </location>
</feature>
<dbReference type="InterPro" id="IPR045183">
    <property type="entry name" value="Ebi-like"/>
</dbReference>
<evidence type="ECO:0000256" key="6">
    <source>
        <dbReference type="SAM" id="MobiDB-lite"/>
    </source>
</evidence>
<sequence>MTKETLTSDRVNFLIWKYLVESGYEDTACHLSKEWDIKQPEEELPFATHVGKHALVSVLNNGLLFDAYKREASRSFKQKYGLSQNVSDSPEMGVNCFEKHQLEEDSHSHSHSNSNLNGPPGKKPRLTNGYENGISNGISNGNGNGNTNSGGNYYESASTPMEIDGDQNGDGHAYPSPEQLPSPIIATNGPEKEAVWTSDEDFVVGGGDLLMAFRISDGVITFERKFETREDHQLSKITYDPISRLLATGSENGVIDIWDEQGHSRTFNAHTGLITSLLWQPLQPPHVVNETSERLLASSSEDGAITTQSPDEDEHVLSWDAHGQKLAYGCSSVLAVINFSR</sequence>
<evidence type="ECO:0008006" key="9">
    <source>
        <dbReference type="Google" id="ProtNLM"/>
    </source>
</evidence>
<dbReference type="PANTHER" id="PTHR22846">
    <property type="entry name" value="WD40 REPEAT PROTEIN"/>
    <property type="match status" value="1"/>
</dbReference>
<dbReference type="EMBL" id="QKRW01000068">
    <property type="protein sequence ID" value="RAL58799.1"/>
    <property type="molecule type" value="Genomic_DNA"/>
</dbReference>
<dbReference type="OrthoDB" id="1367865at2759"/>
<dbReference type="PANTHER" id="PTHR22846:SF2">
    <property type="entry name" value="F-BOX-LIKE_WD REPEAT-CONTAINING PROTEIN EBI"/>
    <property type="match status" value="1"/>
</dbReference>
<keyword evidence="8" id="KW-1185">Reference proteome</keyword>
<reference evidence="7 8" key="1">
    <citation type="submission" date="2018-06" db="EMBL/GenBank/DDBJ databases">
        <title>Genome Sequence of the Brown Rot Fungal Pathogen Monilinia fructigena.</title>
        <authorList>
            <person name="Landi L."/>
            <person name="De Miccolis Angelini R.M."/>
            <person name="Pollastro S."/>
            <person name="Abate D."/>
            <person name="Faretra F."/>
            <person name="Romanazzi G."/>
        </authorList>
    </citation>
    <scope>NUCLEOTIDE SEQUENCE [LARGE SCALE GENOMIC DNA]</scope>
    <source>
        <strain evidence="7 8">Mfrg269</strain>
    </source>
</reference>
<dbReference type="InterPro" id="IPR036322">
    <property type="entry name" value="WD40_repeat_dom_sf"/>
</dbReference>
<accession>A0A395IK77</accession>
<keyword evidence="4" id="KW-0539">Nucleus</keyword>
<evidence type="ECO:0000313" key="7">
    <source>
        <dbReference type="EMBL" id="RAL58799.1"/>
    </source>
</evidence>
<dbReference type="AlphaFoldDB" id="A0A395IK77"/>
<protein>
    <recommendedName>
        <fullName evidence="9">LisH domain-containing protein</fullName>
    </recommendedName>
</protein>
<evidence type="ECO:0000256" key="4">
    <source>
        <dbReference type="ARBA" id="ARBA00023242"/>
    </source>
</evidence>
<evidence type="ECO:0000256" key="5">
    <source>
        <dbReference type="PROSITE-ProRule" id="PRU00221"/>
    </source>
</evidence>
<feature type="compositionally biased region" description="Low complexity" evidence="6">
    <location>
        <begin position="128"/>
        <end position="156"/>
    </location>
</feature>
<dbReference type="InterPro" id="IPR015943">
    <property type="entry name" value="WD40/YVTN_repeat-like_dom_sf"/>
</dbReference>
<dbReference type="InterPro" id="IPR006594">
    <property type="entry name" value="LisH"/>
</dbReference>
<dbReference type="PROSITE" id="PS50896">
    <property type="entry name" value="LISH"/>
    <property type="match status" value="1"/>
</dbReference>
<dbReference type="GO" id="GO:0006357">
    <property type="term" value="P:regulation of transcription by RNA polymerase II"/>
    <property type="evidence" value="ECO:0007669"/>
    <property type="project" value="TreeGrafter"/>
</dbReference>
<dbReference type="GO" id="GO:0003714">
    <property type="term" value="F:transcription corepressor activity"/>
    <property type="evidence" value="ECO:0007669"/>
    <property type="project" value="InterPro"/>
</dbReference>
<gene>
    <name evidence="7" type="ORF">DID88_009109</name>
</gene>
<feature type="region of interest" description="Disordered" evidence="6">
    <location>
        <begin position="102"/>
        <end position="176"/>
    </location>
</feature>
<dbReference type="SUPFAM" id="SSF50978">
    <property type="entry name" value="WD40 repeat-like"/>
    <property type="match status" value="1"/>
</dbReference>
<comment type="subcellular location">
    <subcellularLocation>
        <location evidence="1">Nucleus</location>
    </subcellularLocation>
</comment>
<comment type="caution">
    <text evidence="7">The sequence shown here is derived from an EMBL/GenBank/DDBJ whole genome shotgun (WGS) entry which is preliminary data.</text>
</comment>
<dbReference type="Gene3D" id="1.20.960.30">
    <property type="match status" value="1"/>
</dbReference>
<evidence type="ECO:0000313" key="8">
    <source>
        <dbReference type="Proteomes" id="UP000249056"/>
    </source>
</evidence>
<dbReference type="Proteomes" id="UP000249056">
    <property type="component" value="Unassembled WGS sequence"/>
</dbReference>
<dbReference type="PROSITE" id="PS50082">
    <property type="entry name" value="WD_REPEATS_2"/>
    <property type="match status" value="1"/>
</dbReference>
<dbReference type="InterPro" id="IPR001680">
    <property type="entry name" value="WD40_rpt"/>
</dbReference>
<dbReference type="Pfam" id="PF08513">
    <property type="entry name" value="LisH"/>
    <property type="match status" value="1"/>
</dbReference>
<keyword evidence="3" id="KW-0677">Repeat</keyword>